<dbReference type="AlphaFoldDB" id="A0A6G0S9F2"/>
<sequence>MLLPFLQGYADVGQMTKVALEKVGLRVSPQVQKDSMWQAKPILGTPLSSGRGWKKVVGIYVEREATIAKPKSKSTKMQNKRRNTAAAKKAKNAKRKKVKG</sequence>
<organism evidence="2 3">
    <name type="scientific">Phytophthora fragariae</name>
    <dbReference type="NCBI Taxonomy" id="53985"/>
    <lineage>
        <taxon>Eukaryota</taxon>
        <taxon>Sar</taxon>
        <taxon>Stramenopiles</taxon>
        <taxon>Oomycota</taxon>
        <taxon>Peronosporomycetes</taxon>
        <taxon>Peronosporales</taxon>
        <taxon>Peronosporaceae</taxon>
        <taxon>Phytophthora</taxon>
    </lineage>
</organism>
<feature type="region of interest" description="Disordered" evidence="1">
    <location>
        <begin position="69"/>
        <end position="100"/>
    </location>
</feature>
<dbReference type="Proteomes" id="UP000486351">
    <property type="component" value="Unassembled WGS sequence"/>
</dbReference>
<evidence type="ECO:0000313" key="2">
    <source>
        <dbReference type="EMBL" id="KAE9353288.1"/>
    </source>
</evidence>
<accession>A0A6G0S9F2</accession>
<evidence type="ECO:0000313" key="3">
    <source>
        <dbReference type="Proteomes" id="UP000486351"/>
    </source>
</evidence>
<name>A0A6G0S9F2_9STRA</name>
<gene>
    <name evidence="2" type="ORF">PF008_g5068</name>
</gene>
<protein>
    <submittedName>
        <fullName evidence="2">Uncharacterized protein</fullName>
    </submittedName>
</protein>
<dbReference type="EMBL" id="QXFY01000182">
    <property type="protein sequence ID" value="KAE9353288.1"/>
    <property type="molecule type" value="Genomic_DNA"/>
</dbReference>
<proteinExistence type="predicted"/>
<evidence type="ECO:0000256" key="1">
    <source>
        <dbReference type="SAM" id="MobiDB-lite"/>
    </source>
</evidence>
<feature type="compositionally biased region" description="Basic residues" evidence="1">
    <location>
        <begin position="70"/>
        <end position="100"/>
    </location>
</feature>
<comment type="caution">
    <text evidence="2">The sequence shown here is derived from an EMBL/GenBank/DDBJ whole genome shotgun (WGS) entry which is preliminary data.</text>
</comment>
<reference evidence="2 3" key="1">
    <citation type="submission" date="2018-09" db="EMBL/GenBank/DDBJ databases">
        <title>Genomic investigation of the strawberry pathogen Phytophthora fragariae indicates pathogenicity is determined by transcriptional variation in three key races.</title>
        <authorList>
            <person name="Adams T.M."/>
            <person name="Armitage A.D."/>
            <person name="Sobczyk M.K."/>
            <person name="Bates H.J."/>
            <person name="Dunwell J.M."/>
            <person name="Nellist C.F."/>
            <person name="Harrison R.J."/>
        </authorList>
    </citation>
    <scope>NUCLEOTIDE SEQUENCE [LARGE SCALE GENOMIC DNA]</scope>
    <source>
        <strain evidence="2 3">NOV-77</strain>
    </source>
</reference>